<dbReference type="AlphaFoldDB" id="A0A1R4KGC1"/>
<feature type="compositionally biased region" description="Basic and acidic residues" evidence="1">
    <location>
        <begin position="1"/>
        <end position="10"/>
    </location>
</feature>
<keyword evidence="3" id="KW-1185">Reference proteome</keyword>
<name>A0A1R4KGC1_9MICO</name>
<accession>A0A1R4KGC1</accession>
<reference evidence="2 3" key="1">
    <citation type="submission" date="2017-02" db="EMBL/GenBank/DDBJ databases">
        <authorList>
            <person name="Peterson S.W."/>
        </authorList>
    </citation>
    <scope>NUCLEOTIDE SEQUENCE [LARGE SCALE GENOMIC DNA]</scope>
    <source>
        <strain evidence="2 3">B Mb 05.01</strain>
    </source>
</reference>
<sequence>MCVDAHERRTPGSGWKVAFRSSEAPQQTPQPSQAATCDASDTSGGAESSPRWLRIWLQDCDPGLG</sequence>
<feature type="region of interest" description="Disordered" evidence="1">
    <location>
        <begin position="1"/>
        <end position="50"/>
    </location>
</feature>
<evidence type="ECO:0000313" key="2">
    <source>
        <dbReference type="EMBL" id="SJN43267.1"/>
    </source>
</evidence>
<gene>
    <name evidence="2" type="ORF">FM104_12510</name>
</gene>
<evidence type="ECO:0000313" key="3">
    <source>
        <dbReference type="Proteomes" id="UP000196320"/>
    </source>
</evidence>
<organism evidence="2 3">
    <name type="scientific">Microbacterium esteraromaticum</name>
    <dbReference type="NCBI Taxonomy" id="57043"/>
    <lineage>
        <taxon>Bacteria</taxon>
        <taxon>Bacillati</taxon>
        <taxon>Actinomycetota</taxon>
        <taxon>Actinomycetes</taxon>
        <taxon>Micrococcales</taxon>
        <taxon>Microbacteriaceae</taxon>
        <taxon>Microbacterium</taxon>
    </lineage>
</organism>
<proteinExistence type="predicted"/>
<dbReference type="EMBL" id="FUKO01000033">
    <property type="protein sequence ID" value="SJN43267.1"/>
    <property type="molecule type" value="Genomic_DNA"/>
</dbReference>
<feature type="compositionally biased region" description="Low complexity" evidence="1">
    <location>
        <begin position="21"/>
        <end position="36"/>
    </location>
</feature>
<evidence type="ECO:0000256" key="1">
    <source>
        <dbReference type="SAM" id="MobiDB-lite"/>
    </source>
</evidence>
<dbReference type="Proteomes" id="UP000196320">
    <property type="component" value="Unassembled WGS sequence"/>
</dbReference>
<protein>
    <submittedName>
        <fullName evidence="2">Uncharacterized protein</fullName>
    </submittedName>
</protein>